<keyword evidence="2" id="KW-1185">Reference proteome</keyword>
<dbReference type="AlphaFoldDB" id="A0A4Y2WZL0"/>
<protein>
    <submittedName>
        <fullName evidence="1">Uncharacterized protein</fullName>
    </submittedName>
</protein>
<sequence>MYTPKLQQFADLATSNKNALEFFNPALEMCIEVDSNITNPLQLKSQSYRKEGTLFLAIPNLNRWRTDCRSKPVPNFVDK</sequence>
<evidence type="ECO:0000313" key="1">
    <source>
        <dbReference type="EMBL" id="GBO41357.1"/>
    </source>
</evidence>
<dbReference type="EMBL" id="BGPR01066967">
    <property type="protein sequence ID" value="GBO41357.1"/>
    <property type="molecule type" value="Genomic_DNA"/>
</dbReference>
<organism evidence="1 2">
    <name type="scientific">Araneus ventricosus</name>
    <name type="common">Orbweaver spider</name>
    <name type="synonym">Epeira ventricosa</name>
    <dbReference type="NCBI Taxonomy" id="182803"/>
    <lineage>
        <taxon>Eukaryota</taxon>
        <taxon>Metazoa</taxon>
        <taxon>Ecdysozoa</taxon>
        <taxon>Arthropoda</taxon>
        <taxon>Chelicerata</taxon>
        <taxon>Arachnida</taxon>
        <taxon>Araneae</taxon>
        <taxon>Araneomorphae</taxon>
        <taxon>Entelegynae</taxon>
        <taxon>Araneoidea</taxon>
        <taxon>Araneidae</taxon>
        <taxon>Araneus</taxon>
    </lineage>
</organism>
<comment type="caution">
    <text evidence="1">The sequence shown here is derived from an EMBL/GenBank/DDBJ whole genome shotgun (WGS) entry which is preliminary data.</text>
</comment>
<proteinExistence type="predicted"/>
<dbReference type="Proteomes" id="UP000499080">
    <property type="component" value="Unassembled WGS sequence"/>
</dbReference>
<name>A0A4Y2WZL0_ARAVE</name>
<gene>
    <name evidence="1" type="ORF">AVEN_56652_1</name>
</gene>
<evidence type="ECO:0000313" key="2">
    <source>
        <dbReference type="Proteomes" id="UP000499080"/>
    </source>
</evidence>
<accession>A0A4Y2WZL0</accession>
<reference evidence="1 2" key="1">
    <citation type="journal article" date="2019" name="Sci. Rep.">
        <title>Orb-weaving spider Araneus ventricosus genome elucidates the spidroin gene catalogue.</title>
        <authorList>
            <person name="Kono N."/>
            <person name="Nakamura H."/>
            <person name="Ohtoshi R."/>
            <person name="Moran D.A.P."/>
            <person name="Shinohara A."/>
            <person name="Yoshida Y."/>
            <person name="Fujiwara M."/>
            <person name="Mori M."/>
            <person name="Tomita M."/>
            <person name="Arakawa K."/>
        </authorList>
    </citation>
    <scope>NUCLEOTIDE SEQUENCE [LARGE SCALE GENOMIC DNA]</scope>
</reference>